<accession>A0ABR2P0Y2</accession>
<protein>
    <submittedName>
        <fullName evidence="1">Uncharacterized protein</fullName>
    </submittedName>
</protein>
<dbReference type="EMBL" id="JBBPBN010000086">
    <property type="protein sequence ID" value="KAK8982054.1"/>
    <property type="molecule type" value="Genomic_DNA"/>
</dbReference>
<comment type="caution">
    <text evidence="1">The sequence shown here is derived from an EMBL/GenBank/DDBJ whole genome shotgun (WGS) entry which is preliminary data.</text>
</comment>
<evidence type="ECO:0000313" key="2">
    <source>
        <dbReference type="Proteomes" id="UP001396334"/>
    </source>
</evidence>
<dbReference type="Proteomes" id="UP001396334">
    <property type="component" value="Unassembled WGS sequence"/>
</dbReference>
<proteinExistence type="predicted"/>
<sequence>MLRSLSSLRDVLKSLIFKTKPVGLVVDLFGRRRESVNTWRFLRLPDRKAIDLRVSAATADCLTARNKRQNRYTAN</sequence>
<reference evidence="1 2" key="1">
    <citation type="journal article" date="2024" name="G3 (Bethesda)">
        <title>Genome assembly of Hibiscus sabdariffa L. provides insights into metabolisms of medicinal natural products.</title>
        <authorList>
            <person name="Kim T."/>
        </authorList>
    </citation>
    <scope>NUCLEOTIDE SEQUENCE [LARGE SCALE GENOMIC DNA]</scope>
    <source>
        <strain evidence="1">TK-2024</strain>
        <tissue evidence="1">Old leaves</tissue>
    </source>
</reference>
<organism evidence="1 2">
    <name type="scientific">Hibiscus sabdariffa</name>
    <name type="common">roselle</name>
    <dbReference type="NCBI Taxonomy" id="183260"/>
    <lineage>
        <taxon>Eukaryota</taxon>
        <taxon>Viridiplantae</taxon>
        <taxon>Streptophyta</taxon>
        <taxon>Embryophyta</taxon>
        <taxon>Tracheophyta</taxon>
        <taxon>Spermatophyta</taxon>
        <taxon>Magnoliopsida</taxon>
        <taxon>eudicotyledons</taxon>
        <taxon>Gunneridae</taxon>
        <taxon>Pentapetalae</taxon>
        <taxon>rosids</taxon>
        <taxon>malvids</taxon>
        <taxon>Malvales</taxon>
        <taxon>Malvaceae</taxon>
        <taxon>Malvoideae</taxon>
        <taxon>Hibiscus</taxon>
    </lineage>
</organism>
<keyword evidence="2" id="KW-1185">Reference proteome</keyword>
<name>A0ABR2P0Y2_9ROSI</name>
<gene>
    <name evidence="1" type="ORF">V6N11_037234</name>
</gene>
<evidence type="ECO:0000313" key="1">
    <source>
        <dbReference type="EMBL" id="KAK8982054.1"/>
    </source>
</evidence>